<dbReference type="SUPFAM" id="SSF49785">
    <property type="entry name" value="Galactose-binding domain-like"/>
    <property type="match status" value="1"/>
</dbReference>
<proteinExistence type="predicted"/>
<dbReference type="STRING" id="46679.SAMN05216202_2009"/>
<name>A0A1H2MPF3_9PSED</name>
<sequence>MQGEPATGVVSALIPARVVAQGLRAGGNQVSVLYHFTRGTFRYESETVVLNLLPLTGLPAPFIEGIGDEQDLVLSNLLEGARTLTAPWDFIHPDSRVWMEYRGTFADDQPYSEMTYTSHRLGEDDAQFGLRPPAPIEALQRLKNASPLTIQVTVGFSESQDIAFAVPFPTRTYNIRVDYFSDLTDFFGYNWNGWANVVDGRGALVVEGAENVVWRASKSASDNLEPGVQKSYIDLKANTQYEVSFYCKTTGDASQTTAKIEFAGVIVPKSVTPDRNWEKFSHTFTTPATPPIQSQTAKISFSINRDTTFFMDRIQVREIH</sequence>
<accession>A0A1H2MPF3</accession>
<evidence type="ECO:0000313" key="1">
    <source>
        <dbReference type="EMBL" id="SDU94376.1"/>
    </source>
</evidence>
<evidence type="ECO:0008006" key="3">
    <source>
        <dbReference type="Google" id="ProtNLM"/>
    </source>
</evidence>
<dbReference type="AlphaFoldDB" id="A0A1H2MPF3"/>
<evidence type="ECO:0000313" key="2">
    <source>
        <dbReference type="Proteomes" id="UP000198600"/>
    </source>
</evidence>
<protein>
    <recommendedName>
        <fullName evidence="3">Carbohydrate binding domain-containing protein</fullName>
    </recommendedName>
</protein>
<dbReference type="EMBL" id="LT629802">
    <property type="protein sequence ID" value="SDU94376.1"/>
    <property type="molecule type" value="Genomic_DNA"/>
</dbReference>
<reference evidence="2" key="1">
    <citation type="submission" date="2016-10" db="EMBL/GenBank/DDBJ databases">
        <authorList>
            <person name="Varghese N."/>
            <person name="Submissions S."/>
        </authorList>
    </citation>
    <scope>NUCLEOTIDE SEQUENCE [LARGE SCALE GENOMIC DNA]</scope>
    <source>
        <strain evidence="2">LMG 2223</strain>
    </source>
</reference>
<dbReference type="Gene3D" id="2.60.120.260">
    <property type="entry name" value="Galactose-binding domain-like"/>
    <property type="match status" value="1"/>
</dbReference>
<gene>
    <name evidence="1" type="ORF">SAMN05216202_2009</name>
</gene>
<keyword evidence="2" id="KW-1185">Reference proteome</keyword>
<dbReference type="InterPro" id="IPR008979">
    <property type="entry name" value="Galactose-bd-like_sf"/>
</dbReference>
<organism evidence="1 2">
    <name type="scientific">Pseudomonas mucidolens</name>
    <dbReference type="NCBI Taxonomy" id="46679"/>
    <lineage>
        <taxon>Bacteria</taxon>
        <taxon>Pseudomonadati</taxon>
        <taxon>Pseudomonadota</taxon>
        <taxon>Gammaproteobacteria</taxon>
        <taxon>Pseudomonadales</taxon>
        <taxon>Pseudomonadaceae</taxon>
        <taxon>Pseudomonas</taxon>
    </lineage>
</organism>
<dbReference type="Proteomes" id="UP000198600">
    <property type="component" value="Chromosome I"/>
</dbReference>